<organism evidence="1 2">
    <name type="scientific">Plutella xylostella</name>
    <name type="common">Diamondback moth</name>
    <name type="synonym">Plutella maculipennis</name>
    <dbReference type="NCBI Taxonomy" id="51655"/>
    <lineage>
        <taxon>Eukaryota</taxon>
        <taxon>Metazoa</taxon>
        <taxon>Ecdysozoa</taxon>
        <taxon>Arthropoda</taxon>
        <taxon>Hexapoda</taxon>
        <taxon>Insecta</taxon>
        <taxon>Pterygota</taxon>
        <taxon>Neoptera</taxon>
        <taxon>Endopterygota</taxon>
        <taxon>Lepidoptera</taxon>
        <taxon>Glossata</taxon>
        <taxon>Ditrysia</taxon>
        <taxon>Yponomeutoidea</taxon>
        <taxon>Plutellidae</taxon>
        <taxon>Plutella</taxon>
    </lineage>
</organism>
<proteinExistence type="predicted"/>
<dbReference type="EMBL" id="JAHIBW010000007">
    <property type="protein sequence ID" value="KAG7309316.1"/>
    <property type="molecule type" value="Genomic_DNA"/>
</dbReference>
<gene>
    <name evidence="1" type="ORF">JYU34_005260</name>
</gene>
<dbReference type="Proteomes" id="UP000823941">
    <property type="component" value="Chromosome 7"/>
</dbReference>
<keyword evidence="2" id="KW-1185">Reference proteome</keyword>
<evidence type="ECO:0000313" key="2">
    <source>
        <dbReference type="Proteomes" id="UP000823941"/>
    </source>
</evidence>
<name>A0ABQ7QW88_PLUXY</name>
<evidence type="ECO:0000313" key="1">
    <source>
        <dbReference type="EMBL" id="KAG7309316.1"/>
    </source>
</evidence>
<protein>
    <submittedName>
        <fullName evidence="1">Uncharacterized protein</fullName>
    </submittedName>
</protein>
<reference evidence="1 2" key="1">
    <citation type="submission" date="2021-06" db="EMBL/GenBank/DDBJ databases">
        <title>A haploid diamondback moth (Plutella xylostella L.) genome assembly resolves 31 chromosomes and identifies a diamide resistance mutation.</title>
        <authorList>
            <person name="Ward C.M."/>
            <person name="Perry K.D."/>
            <person name="Baker G."/>
            <person name="Powis K."/>
            <person name="Heckel D.G."/>
            <person name="Baxter S.W."/>
        </authorList>
    </citation>
    <scope>NUCLEOTIDE SEQUENCE [LARGE SCALE GENOMIC DNA]</scope>
    <source>
        <strain evidence="1 2">LV</strain>
        <tissue evidence="1">Single pupa</tissue>
    </source>
</reference>
<sequence length="191" mass="22379">MKIDENFGWTKHIDYVSNKLRILLCKFYQLSFKIPKDVLKCIYLALVDSIVSYALDCYGLSFKTHIDKIEALQIRFLKLLVDKKTQRKCQNDYSQLFKILKVLPVSLKHKYLLAMNNHGSTEHITQHQHGIGTRMVTQGKYEIPRVNNFYGGRTLTKQLPKLLNDLPTEIRDETNKARFSRLLKKHLLSKI</sequence>
<accession>A0ABQ7QW88</accession>
<comment type="caution">
    <text evidence="1">The sequence shown here is derived from an EMBL/GenBank/DDBJ whole genome shotgun (WGS) entry which is preliminary data.</text>
</comment>